<name>F5R7I6_METUF</name>
<dbReference type="PROSITE" id="PS50297">
    <property type="entry name" value="ANK_REP_REGION"/>
    <property type="match status" value="2"/>
</dbReference>
<feature type="repeat" description="ANK" evidence="3">
    <location>
        <begin position="61"/>
        <end position="90"/>
    </location>
</feature>
<dbReference type="PANTHER" id="PTHR24171:SF8">
    <property type="entry name" value="BRCA1-ASSOCIATED RING DOMAIN PROTEIN 1"/>
    <property type="match status" value="1"/>
</dbReference>
<feature type="chain" id="PRO_5003331261" evidence="4">
    <location>
        <begin position="23"/>
        <end position="361"/>
    </location>
</feature>
<evidence type="ECO:0000256" key="1">
    <source>
        <dbReference type="ARBA" id="ARBA00022737"/>
    </source>
</evidence>
<accession>F5R7I6</accession>
<dbReference type="PANTHER" id="PTHR24171">
    <property type="entry name" value="ANKYRIN REPEAT DOMAIN-CONTAINING PROTEIN 39-RELATED"/>
    <property type="match status" value="1"/>
</dbReference>
<dbReference type="Proteomes" id="UP000005019">
    <property type="component" value="Unassembled WGS sequence"/>
</dbReference>
<comment type="caution">
    <text evidence="5">The sequence shown here is derived from an EMBL/GenBank/DDBJ whole genome shotgun (WGS) entry which is preliminary data.</text>
</comment>
<dbReference type="Pfam" id="PF12796">
    <property type="entry name" value="Ank_2"/>
    <property type="match status" value="1"/>
</dbReference>
<dbReference type="GO" id="GO:0085020">
    <property type="term" value="P:protein K6-linked ubiquitination"/>
    <property type="evidence" value="ECO:0007669"/>
    <property type="project" value="TreeGrafter"/>
</dbReference>
<evidence type="ECO:0000256" key="2">
    <source>
        <dbReference type="ARBA" id="ARBA00023043"/>
    </source>
</evidence>
<organism evidence="5 6">
    <name type="scientific">Methyloversatilis universalis (strain ATCC BAA-1314 / DSM 25237 / JCM 13912 / CCUG 52030 / FAM5)</name>
    <dbReference type="NCBI Taxonomy" id="1000565"/>
    <lineage>
        <taxon>Bacteria</taxon>
        <taxon>Pseudomonadati</taxon>
        <taxon>Pseudomonadota</taxon>
        <taxon>Betaproteobacteria</taxon>
        <taxon>Nitrosomonadales</taxon>
        <taxon>Sterolibacteriaceae</taxon>
        <taxon>Methyloversatilis</taxon>
    </lineage>
</organism>
<dbReference type="STRING" id="1000565.METUNv1_00092"/>
<dbReference type="SUPFAM" id="SSF48403">
    <property type="entry name" value="Ankyrin repeat"/>
    <property type="match status" value="1"/>
</dbReference>
<dbReference type="AlphaFoldDB" id="F5R7I6"/>
<dbReference type="SMART" id="SM00248">
    <property type="entry name" value="ANK"/>
    <property type="match status" value="4"/>
</dbReference>
<proteinExistence type="predicted"/>
<dbReference type="Gene3D" id="1.25.40.20">
    <property type="entry name" value="Ankyrin repeat-containing domain"/>
    <property type="match status" value="1"/>
</dbReference>
<keyword evidence="6" id="KW-1185">Reference proteome</keyword>
<feature type="signal peptide" evidence="4">
    <location>
        <begin position="1"/>
        <end position="22"/>
    </location>
</feature>
<dbReference type="eggNOG" id="COG0666">
    <property type="taxonomic scope" value="Bacteria"/>
</dbReference>
<gene>
    <name evidence="5" type="ORF">METUNv1_00092</name>
</gene>
<keyword evidence="4" id="KW-0732">Signal</keyword>
<feature type="repeat" description="ANK" evidence="3">
    <location>
        <begin position="123"/>
        <end position="155"/>
    </location>
</feature>
<feature type="repeat" description="ANK" evidence="3">
    <location>
        <begin position="91"/>
        <end position="123"/>
    </location>
</feature>
<dbReference type="Pfam" id="PF00023">
    <property type="entry name" value="Ank"/>
    <property type="match status" value="1"/>
</dbReference>
<evidence type="ECO:0000313" key="6">
    <source>
        <dbReference type="Proteomes" id="UP000005019"/>
    </source>
</evidence>
<dbReference type="InterPro" id="IPR002110">
    <property type="entry name" value="Ankyrin_rpt"/>
</dbReference>
<feature type="repeat" description="ANK" evidence="3">
    <location>
        <begin position="156"/>
        <end position="188"/>
    </location>
</feature>
<dbReference type="GO" id="GO:0004842">
    <property type="term" value="F:ubiquitin-protein transferase activity"/>
    <property type="evidence" value="ECO:0007669"/>
    <property type="project" value="TreeGrafter"/>
</dbReference>
<reference evidence="5 6" key="1">
    <citation type="journal article" date="2011" name="J. Bacteriol.">
        <title>Genome sequence of Methyloversatilis universalis FAM5T, a methylotrophic representative of the order Rhodocyclales.</title>
        <authorList>
            <person name="Kittichotirat W."/>
            <person name="Good N.M."/>
            <person name="Hall R."/>
            <person name="Bringel F."/>
            <person name="Lajus A."/>
            <person name="Medigue C."/>
            <person name="Smalley N.E."/>
            <person name="Beck D."/>
            <person name="Bumgarner R."/>
            <person name="Vuilleumier S."/>
            <person name="Kalyuzhnaya M.G."/>
        </authorList>
    </citation>
    <scope>NUCLEOTIDE SEQUENCE [LARGE SCALE GENOMIC DNA]</scope>
    <source>
        <strain evidence="6">ATCC BAA-1314 / JCM 13912 / FAM5</strain>
    </source>
</reference>
<evidence type="ECO:0000313" key="5">
    <source>
        <dbReference type="EMBL" id="EGK73465.1"/>
    </source>
</evidence>
<dbReference type="OrthoDB" id="198309at2"/>
<dbReference type="InterPro" id="IPR036770">
    <property type="entry name" value="Ankyrin_rpt-contain_sf"/>
</dbReference>
<evidence type="ECO:0000256" key="4">
    <source>
        <dbReference type="SAM" id="SignalP"/>
    </source>
</evidence>
<protein>
    <submittedName>
        <fullName evidence="5">Ankyrin</fullName>
    </submittedName>
</protein>
<dbReference type="EMBL" id="AFHG01000028">
    <property type="protein sequence ID" value="EGK73465.1"/>
    <property type="molecule type" value="Genomic_DNA"/>
</dbReference>
<dbReference type="PROSITE" id="PS50088">
    <property type="entry name" value="ANK_REPEAT"/>
    <property type="match status" value="4"/>
</dbReference>
<sequence length="361" mass="38035">MNSAARALLAVSAAFFLSSAQAELPDPAGFGRAIELGDIRSARRWLDEGMPPDFEADVTGSGLMIAAAEGNIPLMQLFIERGANINYVSRIGEQAIALAAWKGHQKAVEWLIEQGASLDPPDRTWSALHYAAFAGKPRIVDLLVARGAKIDARAPNLATPLMMAVREGHEGIAKTLVDAGASTTAVSDRGENALAWALRYNRLKMATLVAPPENVAEAVSAPALPAQPAPPPPQASIPAPPEVSELLKKLRQAEAQGKPTEALRRQFMAAVESHRKASAKQTVKAAPSALVISAKRGSKAGGERAELVAGGATPAAQTLAADAGAIDILRALQEAQAKGQPTEELRRRFRAAVDRMRPSGQ</sequence>
<evidence type="ECO:0000256" key="3">
    <source>
        <dbReference type="PROSITE-ProRule" id="PRU00023"/>
    </source>
</evidence>
<keyword evidence="1" id="KW-0677">Repeat</keyword>
<keyword evidence="2 3" id="KW-0040">ANK repeat</keyword>
<dbReference type="RefSeq" id="WP_008057727.1">
    <property type="nucleotide sequence ID" value="NZ_AFHG01000028.1"/>
</dbReference>